<evidence type="ECO:0000313" key="2">
    <source>
        <dbReference type="Proteomes" id="UP001549207"/>
    </source>
</evidence>
<comment type="caution">
    <text evidence="1">The sequence shown here is derived from an EMBL/GenBank/DDBJ whole genome shotgun (WGS) entry which is preliminary data.</text>
</comment>
<keyword evidence="2" id="KW-1185">Reference proteome</keyword>
<sequence>MGNGSGTAAAMEGFYATAAALNGLFLEEEALKTALANGDADGSGVDVLGRLFELRLERLGLESKLEAQTTALKARDAAQCLDLQQAMTPPDASAHDRTFTEISTVEEIAGVLTISYGAAGAFITQARRVCALPSVYGNLSSGALSWQGARIIADETEALDHPAAVALADHFLDPDAPNPARGCPATNLVPSRLRAKVRAWRERHHPESIEKRHTKSAADRRVEFTPERDGMAWFAIYMRADCALAAWNKTTAIARGLQGPNETRTLSQIRADEVARRLLTPAQATTTTTDASTGTGSGSGPSMAAPAGGGDTEGTGGQRGSQPGTSTPAAGDGNSHPGTGDQVQGAAEDQFPDEFLGLATLFGSDEPAADLGIPDNTHLETNDHIDATSNPGTKDNSTGDTCSQAGTSTTTASPGATSPGAGKVPTPRTDVIVTVPVFALLGLTDEPATLDGYGPIPASMARKLLADGADSFTRVLIDPRDGAPLEIGRTSYRLTKAMRQALTLRDGKCTFPGCNNNALDNEADHLQAWKHGGTTGISNLAQLCPKHHRLKHNSGWTPTQATKNEPPGWKSPTGRQYSSEQPDRKPTIWPDNVLVQEINTVPHLKGQTGADDSPAEAWCPPEWLESAPPCAKPPWEEPPWEEPPWEEPEDDTLIDADDIAPYDPVWDDFYAMPIVLPPDPEKDLTLSGWAFSDWALSDPALSGPARSDSALLRT</sequence>
<dbReference type="Proteomes" id="UP001549207">
    <property type="component" value="Unassembled WGS sequence"/>
</dbReference>
<proteinExistence type="predicted"/>
<dbReference type="EMBL" id="JBEPNJ010000002">
    <property type="protein sequence ID" value="MET3771141.1"/>
    <property type="molecule type" value="Genomic_DNA"/>
</dbReference>
<accession>A0ACC6TBL9</accession>
<gene>
    <name evidence="1" type="ORF">ABIC98_000772</name>
</gene>
<evidence type="ECO:0000313" key="1">
    <source>
        <dbReference type="EMBL" id="MET3771141.1"/>
    </source>
</evidence>
<protein>
    <submittedName>
        <fullName evidence="1">Uncharacterized protein</fullName>
    </submittedName>
</protein>
<name>A0ACC6TBL9_9MICC</name>
<reference evidence="1" key="1">
    <citation type="submission" date="2024-06" db="EMBL/GenBank/DDBJ databases">
        <title>Genomic Encyclopedia of Type Strains, Phase IV (KMG-IV): sequencing the most valuable type-strain genomes for metagenomic binning, comparative biology and taxonomic classification.</title>
        <authorList>
            <person name="Goeker M."/>
        </authorList>
    </citation>
    <scope>NUCLEOTIDE SEQUENCE</scope>
    <source>
        <strain evidence="1">SJCon</strain>
    </source>
</reference>
<organism evidence="1 2">
    <name type="scientific">Arthrobacter nitrophenolicus</name>
    <dbReference type="NCBI Taxonomy" id="683150"/>
    <lineage>
        <taxon>Bacteria</taxon>
        <taxon>Bacillati</taxon>
        <taxon>Actinomycetota</taxon>
        <taxon>Actinomycetes</taxon>
        <taxon>Micrococcales</taxon>
        <taxon>Micrococcaceae</taxon>
        <taxon>Arthrobacter</taxon>
    </lineage>
</organism>